<keyword evidence="2" id="KW-1185">Reference proteome</keyword>
<dbReference type="EMBL" id="CM037619">
    <property type="protein sequence ID" value="KAH8008459.1"/>
    <property type="molecule type" value="Genomic_DNA"/>
</dbReference>
<protein>
    <submittedName>
        <fullName evidence="1">Uncharacterized protein</fullName>
    </submittedName>
</protein>
<sequence length="134" mass="15394">MGRRWAQFSRLGAMLDLVTGLPFPSNHRGLQTSNRCGFPCLFISHRPPQFLKRTESVAQRGHVSFLLLLFLYFISSWELKGYFISSWELKGYFISSWELIRVFYFFLGTHKGILFLPGNSQRGCQPLEAGKLAA</sequence>
<reference evidence="1" key="1">
    <citation type="submission" date="2021-08" db="EMBL/GenBank/DDBJ databases">
        <title>The first chromosome-level gecko genome reveals the dynamic sex chromosomes of Neotropical dwarf geckos (Sphaerodactylidae: Sphaerodactylus).</title>
        <authorList>
            <person name="Pinto B.J."/>
            <person name="Keating S.E."/>
            <person name="Gamble T."/>
        </authorList>
    </citation>
    <scope>NUCLEOTIDE SEQUENCE</scope>
    <source>
        <strain evidence="1">TG3544</strain>
    </source>
</reference>
<organism evidence="1 2">
    <name type="scientific">Sphaerodactylus townsendi</name>
    <dbReference type="NCBI Taxonomy" id="933632"/>
    <lineage>
        <taxon>Eukaryota</taxon>
        <taxon>Metazoa</taxon>
        <taxon>Chordata</taxon>
        <taxon>Craniata</taxon>
        <taxon>Vertebrata</taxon>
        <taxon>Euteleostomi</taxon>
        <taxon>Lepidosauria</taxon>
        <taxon>Squamata</taxon>
        <taxon>Bifurcata</taxon>
        <taxon>Gekkota</taxon>
        <taxon>Sphaerodactylidae</taxon>
        <taxon>Sphaerodactylus</taxon>
    </lineage>
</organism>
<proteinExistence type="predicted"/>
<evidence type="ECO:0000313" key="1">
    <source>
        <dbReference type="EMBL" id="KAH8008459.1"/>
    </source>
</evidence>
<evidence type="ECO:0000313" key="2">
    <source>
        <dbReference type="Proteomes" id="UP000827872"/>
    </source>
</evidence>
<accession>A0ACB8FTS2</accession>
<comment type="caution">
    <text evidence="1">The sequence shown here is derived from an EMBL/GenBank/DDBJ whole genome shotgun (WGS) entry which is preliminary data.</text>
</comment>
<name>A0ACB8FTS2_9SAUR</name>
<dbReference type="Proteomes" id="UP000827872">
    <property type="component" value="Linkage Group LG06"/>
</dbReference>
<gene>
    <name evidence="1" type="ORF">K3G42_029683</name>
</gene>